<reference evidence="1 2" key="2">
    <citation type="journal article" date="2017" name="Front. Plant Sci.">
        <title>Gene Classification and Mining of Molecular Markers Useful in Red Clover (Trifolium pratense) Breeding.</title>
        <authorList>
            <person name="Istvanek J."/>
            <person name="Dluhosova J."/>
            <person name="Dluhos P."/>
            <person name="Patkova L."/>
            <person name="Nedelnik J."/>
            <person name="Repkova J."/>
        </authorList>
    </citation>
    <scope>NUCLEOTIDE SEQUENCE [LARGE SCALE GENOMIC DNA]</scope>
    <source>
        <strain evidence="2">cv. Tatra</strain>
        <tissue evidence="1">Young leaves</tissue>
    </source>
</reference>
<comment type="caution">
    <text evidence="1">The sequence shown here is derived from an EMBL/GenBank/DDBJ whole genome shotgun (WGS) entry which is preliminary data.</text>
</comment>
<protein>
    <submittedName>
        <fullName evidence="1">Uncharacterized protein</fullName>
    </submittedName>
</protein>
<accession>A0A2K3M4H4</accession>
<evidence type="ECO:0000313" key="1">
    <source>
        <dbReference type="EMBL" id="PNX85653.1"/>
    </source>
</evidence>
<proteinExistence type="predicted"/>
<organism evidence="1 2">
    <name type="scientific">Trifolium pratense</name>
    <name type="common">Red clover</name>
    <dbReference type="NCBI Taxonomy" id="57577"/>
    <lineage>
        <taxon>Eukaryota</taxon>
        <taxon>Viridiplantae</taxon>
        <taxon>Streptophyta</taxon>
        <taxon>Embryophyta</taxon>
        <taxon>Tracheophyta</taxon>
        <taxon>Spermatophyta</taxon>
        <taxon>Magnoliopsida</taxon>
        <taxon>eudicotyledons</taxon>
        <taxon>Gunneridae</taxon>
        <taxon>Pentapetalae</taxon>
        <taxon>rosids</taxon>
        <taxon>fabids</taxon>
        <taxon>Fabales</taxon>
        <taxon>Fabaceae</taxon>
        <taxon>Papilionoideae</taxon>
        <taxon>50 kb inversion clade</taxon>
        <taxon>NPAAA clade</taxon>
        <taxon>Hologalegina</taxon>
        <taxon>IRL clade</taxon>
        <taxon>Trifolieae</taxon>
        <taxon>Trifolium</taxon>
    </lineage>
</organism>
<sequence length="59" mass="6359">MSSDSVLPLPENPVIVGFGGVGVDLLATVESFPKPDTKNRTTQFKATLQVMHSLYPDVN</sequence>
<dbReference type="AlphaFoldDB" id="A0A2K3M4H4"/>
<dbReference type="EMBL" id="ASHM01049284">
    <property type="protein sequence ID" value="PNX85653.1"/>
    <property type="molecule type" value="Genomic_DNA"/>
</dbReference>
<reference evidence="1 2" key="1">
    <citation type="journal article" date="2014" name="Am. J. Bot.">
        <title>Genome assembly and annotation for red clover (Trifolium pratense; Fabaceae).</title>
        <authorList>
            <person name="Istvanek J."/>
            <person name="Jaros M."/>
            <person name="Krenek A."/>
            <person name="Repkova J."/>
        </authorList>
    </citation>
    <scope>NUCLEOTIDE SEQUENCE [LARGE SCALE GENOMIC DNA]</scope>
    <source>
        <strain evidence="2">cv. Tatra</strain>
        <tissue evidence="1">Young leaves</tissue>
    </source>
</reference>
<name>A0A2K3M4H4_TRIPR</name>
<evidence type="ECO:0000313" key="2">
    <source>
        <dbReference type="Proteomes" id="UP000236291"/>
    </source>
</evidence>
<dbReference type="Proteomes" id="UP000236291">
    <property type="component" value="Unassembled WGS sequence"/>
</dbReference>
<gene>
    <name evidence="1" type="ORF">L195_g041723</name>
</gene>